<evidence type="ECO:0000256" key="2">
    <source>
        <dbReference type="ARBA" id="ARBA00023125"/>
    </source>
</evidence>
<sequence length="149" mass="17117">MNEVDSVPSRFFRSIVLLHRGLKSEAVKRLDSEITGAQLFLLHVIADRQRCKLTDLADLLNVKPSAVTVMIDRMVRCGYVLRIRDNQDRRVIMAELTDNGYAALTEARNIQQEITEHYLGILEPKERETVTSLLEKLTAPFHKSEEEPR</sequence>
<evidence type="ECO:0000256" key="1">
    <source>
        <dbReference type="ARBA" id="ARBA00023015"/>
    </source>
</evidence>
<dbReference type="STRING" id="1844972.A7K91_10125"/>
<dbReference type="PANTHER" id="PTHR42756">
    <property type="entry name" value="TRANSCRIPTIONAL REGULATOR, MARR"/>
    <property type="match status" value="1"/>
</dbReference>
<dbReference type="GO" id="GO:0003700">
    <property type="term" value="F:DNA-binding transcription factor activity"/>
    <property type="evidence" value="ECO:0007669"/>
    <property type="project" value="InterPro"/>
</dbReference>
<evidence type="ECO:0000256" key="3">
    <source>
        <dbReference type="ARBA" id="ARBA00023163"/>
    </source>
</evidence>
<dbReference type="InterPro" id="IPR036388">
    <property type="entry name" value="WH-like_DNA-bd_sf"/>
</dbReference>
<organism evidence="5 6">
    <name type="scientific">Paenibacillus oryzae</name>
    <dbReference type="NCBI Taxonomy" id="1844972"/>
    <lineage>
        <taxon>Bacteria</taxon>
        <taxon>Bacillati</taxon>
        <taxon>Bacillota</taxon>
        <taxon>Bacilli</taxon>
        <taxon>Bacillales</taxon>
        <taxon>Paenibacillaceae</taxon>
        <taxon>Paenibacillus</taxon>
    </lineage>
</organism>
<dbReference type="Gene3D" id="1.10.10.10">
    <property type="entry name" value="Winged helix-like DNA-binding domain superfamily/Winged helix DNA-binding domain"/>
    <property type="match status" value="1"/>
</dbReference>
<dbReference type="GO" id="GO:0003677">
    <property type="term" value="F:DNA binding"/>
    <property type="evidence" value="ECO:0007669"/>
    <property type="project" value="UniProtKB-KW"/>
</dbReference>
<dbReference type="InterPro" id="IPR000835">
    <property type="entry name" value="HTH_MarR-typ"/>
</dbReference>
<keyword evidence="6" id="KW-1185">Reference proteome</keyword>
<keyword evidence="3" id="KW-0804">Transcription</keyword>
<dbReference type="PRINTS" id="PR00598">
    <property type="entry name" value="HTHMARR"/>
</dbReference>
<keyword evidence="1" id="KW-0805">Transcription regulation</keyword>
<dbReference type="InterPro" id="IPR036390">
    <property type="entry name" value="WH_DNA-bd_sf"/>
</dbReference>
<dbReference type="PANTHER" id="PTHR42756:SF1">
    <property type="entry name" value="TRANSCRIPTIONAL REPRESSOR OF EMRAB OPERON"/>
    <property type="match status" value="1"/>
</dbReference>
<protein>
    <recommendedName>
        <fullName evidence="4">HTH marR-type domain-containing protein</fullName>
    </recommendedName>
</protein>
<dbReference type="Proteomes" id="UP000092024">
    <property type="component" value="Unassembled WGS sequence"/>
</dbReference>
<dbReference type="AlphaFoldDB" id="A0A1A5YRY1"/>
<dbReference type="EMBL" id="LYPA01000028">
    <property type="protein sequence ID" value="OBR68170.1"/>
    <property type="molecule type" value="Genomic_DNA"/>
</dbReference>
<dbReference type="PROSITE" id="PS50995">
    <property type="entry name" value="HTH_MARR_2"/>
    <property type="match status" value="1"/>
</dbReference>
<dbReference type="Pfam" id="PF01047">
    <property type="entry name" value="MarR"/>
    <property type="match status" value="1"/>
</dbReference>
<proteinExistence type="predicted"/>
<comment type="caution">
    <text evidence="5">The sequence shown here is derived from an EMBL/GenBank/DDBJ whole genome shotgun (WGS) entry which is preliminary data.</text>
</comment>
<keyword evidence="2" id="KW-0238">DNA-binding</keyword>
<accession>A0A1A5YRY1</accession>
<reference evidence="5 6" key="1">
    <citation type="submission" date="2016-05" db="EMBL/GenBank/DDBJ databases">
        <title>Paenibacillus oryzae. sp. nov., isolated from the rice root.</title>
        <authorList>
            <person name="Zhang J."/>
            <person name="Zhang X."/>
        </authorList>
    </citation>
    <scope>NUCLEOTIDE SEQUENCE [LARGE SCALE GENOMIC DNA]</scope>
    <source>
        <strain evidence="5 6">1DrF-4</strain>
    </source>
</reference>
<evidence type="ECO:0000259" key="4">
    <source>
        <dbReference type="PROSITE" id="PS50995"/>
    </source>
</evidence>
<name>A0A1A5YRY1_9BACL</name>
<dbReference type="SMART" id="SM00347">
    <property type="entry name" value="HTH_MARR"/>
    <property type="match status" value="1"/>
</dbReference>
<evidence type="ECO:0000313" key="5">
    <source>
        <dbReference type="EMBL" id="OBR68170.1"/>
    </source>
</evidence>
<gene>
    <name evidence="5" type="ORF">A7K91_10125</name>
</gene>
<feature type="domain" description="HTH marR-type" evidence="4">
    <location>
        <begin position="8"/>
        <end position="139"/>
    </location>
</feature>
<dbReference type="OrthoDB" id="327696at2"/>
<dbReference type="SUPFAM" id="SSF46785">
    <property type="entry name" value="Winged helix' DNA-binding domain"/>
    <property type="match status" value="1"/>
</dbReference>
<evidence type="ECO:0000313" key="6">
    <source>
        <dbReference type="Proteomes" id="UP000092024"/>
    </source>
</evidence>